<accession>A0A1F8GJB7</accession>
<evidence type="ECO:0000313" key="1">
    <source>
        <dbReference type="EMBL" id="OGN24808.1"/>
    </source>
</evidence>
<protein>
    <submittedName>
        <fullName evidence="1">Uncharacterized protein</fullName>
    </submittedName>
</protein>
<proteinExistence type="predicted"/>
<gene>
    <name evidence="1" type="ORF">A3A13_04710</name>
</gene>
<dbReference type="EMBL" id="MGKJ01000009">
    <property type="protein sequence ID" value="OGN24808.1"/>
    <property type="molecule type" value="Genomic_DNA"/>
</dbReference>
<comment type="caution">
    <text evidence="1">The sequence shown here is derived from an EMBL/GenBank/DDBJ whole genome shotgun (WGS) entry which is preliminary data.</text>
</comment>
<name>A0A1F8GJB7_9BACT</name>
<dbReference type="STRING" id="1802695.A3A13_04710"/>
<organism evidence="1 2">
    <name type="scientific">Candidatus Yanofskybacteria bacterium RIFCSPLOWO2_01_FULL_43_22</name>
    <dbReference type="NCBI Taxonomy" id="1802695"/>
    <lineage>
        <taxon>Bacteria</taxon>
        <taxon>Candidatus Yanofskyibacteriota</taxon>
    </lineage>
</organism>
<dbReference type="AlphaFoldDB" id="A0A1F8GJB7"/>
<dbReference type="Proteomes" id="UP000178911">
    <property type="component" value="Unassembled WGS sequence"/>
</dbReference>
<reference evidence="1 2" key="1">
    <citation type="journal article" date="2016" name="Nat. Commun.">
        <title>Thousands of microbial genomes shed light on interconnected biogeochemical processes in an aquifer system.</title>
        <authorList>
            <person name="Anantharaman K."/>
            <person name="Brown C.T."/>
            <person name="Hug L.A."/>
            <person name="Sharon I."/>
            <person name="Castelle C.J."/>
            <person name="Probst A.J."/>
            <person name="Thomas B.C."/>
            <person name="Singh A."/>
            <person name="Wilkins M.J."/>
            <person name="Karaoz U."/>
            <person name="Brodie E.L."/>
            <person name="Williams K.H."/>
            <person name="Hubbard S.S."/>
            <person name="Banfield J.F."/>
        </authorList>
    </citation>
    <scope>NUCLEOTIDE SEQUENCE [LARGE SCALE GENOMIC DNA]</scope>
</reference>
<sequence>MIPKIQEKEKAILLRKEGFSYTEILEQVPVAKSSLALWLQSVGLSKKQKQRLTDKKLASARRGALKKKEDRIFRTKIIKESAEKDVGKLTEREKWLIGIALYWAEGSKEKEWRPGSSAQFINSDPLMIRFFISWLLKICKIPENMLVFDIFLHENHKHRVGEVVEYWSSQTGFSQNYFQHIYYKKNKVHTKRKNTGKSYFGILKINIKASSSLNRRISGWTAGIIKST</sequence>
<evidence type="ECO:0000313" key="2">
    <source>
        <dbReference type="Proteomes" id="UP000178911"/>
    </source>
</evidence>